<organism evidence="1 2">
    <name type="scientific">Puccinia striiformis f. sp. tritici</name>
    <dbReference type="NCBI Taxonomy" id="168172"/>
    <lineage>
        <taxon>Eukaryota</taxon>
        <taxon>Fungi</taxon>
        <taxon>Dikarya</taxon>
        <taxon>Basidiomycota</taxon>
        <taxon>Pucciniomycotina</taxon>
        <taxon>Pucciniomycetes</taxon>
        <taxon>Pucciniales</taxon>
        <taxon>Pucciniaceae</taxon>
        <taxon>Puccinia</taxon>
    </lineage>
</organism>
<dbReference type="Proteomes" id="UP001060170">
    <property type="component" value="Chromosome 8"/>
</dbReference>
<evidence type="ECO:0000313" key="1">
    <source>
        <dbReference type="EMBL" id="KAI7950216.1"/>
    </source>
</evidence>
<reference evidence="2" key="1">
    <citation type="journal article" date="2018" name="BMC Genomics">
        <title>Genomic insights into host adaptation between the wheat stripe rust pathogen (Puccinia striiformis f. sp. tritici) and the barley stripe rust pathogen (Puccinia striiformis f. sp. hordei).</title>
        <authorList>
            <person name="Xia C."/>
            <person name="Wang M."/>
            <person name="Yin C."/>
            <person name="Cornejo O.E."/>
            <person name="Hulbert S.H."/>
            <person name="Chen X."/>
        </authorList>
    </citation>
    <scope>NUCLEOTIDE SEQUENCE [LARGE SCALE GENOMIC DNA]</scope>
    <source>
        <strain evidence="2">93-210</strain>
    </source>
</reference>
<evidence type="ECO:0000313" key="2">
    <source>
        <dbReference type="Proteomes" id="UP001060170"/>
    </source>
</evidence>
<accession>A0ACC0EDX4</accession>
<proteinExistence type="predicted"/>
<reference evidence="1 2" key="3">
    <citation type="journal article" date="2022" name="Microbiol. Spectr.">
        <title>Folding features and dynamics of 3D genome architecture in plant fungal pathogens.</title>
        <authorList>
            <person name="Xia C."/>
        </authorList>
    </citation>
    <scope>NUCLEOTIDE SEQUENCE [LARGE SCALE GENOMIC DNA]</scope>
    <source>
        <strain evidence="1 2">93-210</strain>
    </source>
</reference>
<dbReference type="EMBL" id="CM045872">
    <property type="protein sequence ID" value="KAI7950216.1"/>
    <property type="molecule type" value="Genomic_DNA"/>
</dbReference>
<name>A0ACC0EDX4_9BASI</name>
<gene>
    <name evidence="1" type="ORF">MJO28_009037</name>
</gene>
<protein>
    <submittedName>
        <fullName evidence="1">Uncharacterized protein</fullName>
    </submittedName>
</protein>
<keyword evidence="2" id="KW-1185">Reference proteome</keyword>
<reference evidence="2" key="2">
    <citation type="journal article" date="2018" name="Mol. Plant Microbe Interact.">
        <title>Genome sequence resources for the wheat stripe rust pathogen (Puccinia striiformis f. sp. tritici) and the barley stripe rust pathogen (Puccinia striiformis f. sp. hordei).</title>
        <authorList>
            <person name="Xia C."/>
            <person name="Wang M."/>
            <person name="Yin C."/>
            <person name="Cornejo O.E."/>
            <person name="Hulbert S.H."/>
            <person name="Chen X."/>
        </authorList>
    </citation>
    <scope>NUCLEOTIDE SEQUENCE [LARGE SCALE GENOMIC DNA]</scope>
    <source>
        <strain evidence="2">93-210</strain>
    </source>
</reference>
<sequence>MEKHKQERDPTLTSPENQQEQQNEQVILPTNRFLFPDYERSSSIKFNSQQLQYLERIRDQQNRYSYDTTHLVVSVGKLPYPSRTQTGVPFDDGFDSYLILPSPTTSEQDRSINYNNRSGLLDPSLFDSNSITRKQNQSTINSYLSYYSIDPDSEKNVKNPRIQESSRNENQREDTRMRDETSLEAGPSKTTITRSHPSLSSTNSTAGISPMSRKKEPWMTELKITFGESLNRSSYSDLDFKYPQVGQTFKTIENFKETCLLASWAAGHDMHVRNHYKTDLWERCVFTCRHDRSPPKGYNCPFKIVAMGDKPNRNPKQAIPTWKVIKAQLGHRNHEVFPGLYDPLGKRTYRKRTAEDNLPPPPTTTNNKNNMQPKKRGRPRSTIQVEKVTSKPRPKPPPSVAFPAPTAKITERNRPPISPPSPPVLSSDHDDHEHSDDHDLAYSPNLESNSDDSDDAHPNPGSRILPQISKLNQSAA</sequence>
<comment type="caution">
    <text evidence="1">The sequence shown here is derived from an EMBL/GenBank/DDBJ whole genome shotgun (WGS) entry which is preliminary data.</text>
</comment>